<feature type="non-terminal residue" evidence="1">
    <location>
        <position position="1"/>
    </location>
</feature>
<dbReference type="AlphaFoldDB" id="E0QNK4"/>
<dbReference type="RefSeq" id="WP_004016042.1">
    <property type="nucleotide sequence ID" value="NZ_GL405260.1"/>
</dbReference>
<dbReference type="InterPro" id="IPR007253">
    <property type="entry name" value="Cell_wall-bd_2"/>
</dbReference>
<gene>
    <name evidence="1" type="primary">amiD3</name>
    <name evidence="1" type="ORF">HMPREF0580_0468</name>
</gene>
<proteinExistence type="predicted"/>
<dbReference type="PANTHER" id="PTHR30032">
    <property type="entry name" value="N-ACETYLMURAMOYL-L-ALANINE AMIDASE-RELATED"/>
    <property type="match status" value="1"/>
</dbReference>
<dbReference type="GO" id="GO:0008745">
    <property type="term" value="F:N-acetylmuramoyl-L-alanine amidase activity"/>
    <property type="evidence" value="ECO:0007669"/>
    <property type="project" value="UniProtKB-EC"/>
</dbReference>
<dbReference type="PANTHER" id="PTHR30032:SF4">
    <property type="entry name" value="AMIDASE ENHANCER"/>
    <property type="match status" value="1"/>
</dbReference>
<sequence>KAYKTKTVHIVGGYQAVSAAKEAQLKNAGLEVIRHAGVDRYATAAAVKAATLKALGGKSAIACNATGGDFPDALACAAAAARMGGMVDLVRPGSRVASDNAAKTTICAGGAACVGAGTGVNQVVGSDRYETAYRLAEIMPNTGTVMVANGKSYADSLVAGALAPSLNASLVLSDSRRVNVPTGTRAAHLFGGRAALPENLPVFTK</sequence>
<dbReference type="Pfam" id="PF04122">
    <property type="entry name" value="CW_binding_2"/>
    <property type="match status" value="2"/>
</dbReference>
<dbReference type="EC" id="3.5.1.28" evidence="1"/>
<comment type="caution">
    <text evidence="1">The sequence shown here is derived from an EMBL/GenBank/DDBJ whole genome shotgun (WGS) entry which is preliminary data.</text>
</comment>
<protein>
    <submittedName>
        <fullName evidence="1">Cell wall binding repeat 2</fullName>
        <ecNumber evidence="1">3.5.1.28</ecNumber>
    </submittedName>
</protein>
<dbReference type="InterPro" id="IPR051922">
    <property type="entry name" value="Bact_Sporulation_Assoc"/>
</dbReference>
<reference evidence="1" key="1">
    <citation type="submission" date="2010-08" db="EMBL/GenBank/DDBJ databases">
        <authorList>
            <person name="Muzny D."/>
            <person name="Qin X."/>
            <person name="Deng J."/>
            <person name="Jiang H."/>
            <person name="Liu Y."/>
            <person name="Qu J."/>
            <person name="Song X.-Z."/>
            <person name="Zhang L."/>
            <person name="Thornton R."/>
            <person name="Coyle M."/>
            <person name="Francisco L."/>
            <person name="Jackson L."/>
            <person name="Javaid M."/>
            <person name="Korchina V."/>
            <person name="Kovar C."/>
            <person name="Mata R."/>
            <person name="Mathew T."/>
            <person name="Ngo R."/>
            <person name="Nguyen L."/>
            <person name="Nguyen N."/>
            <person name="Okwuonu G."/>
            <person name="Ongeri F."/>
            <person name="Pham C."/>
            <person name="Simmons D."/>
            <person name="Wilczek-Boney K."/>
            <person name="Hale W."/>
            <person name="Jakkamsetti A."/>
            <person name="Pham P."/>
            <person name="Ruth R."/>
            <person name="San Lucas F."/>
            <person name="Warren J."/>
            <person name="Zhang J."/>
            <person name="Zhao Z."/>
            <person name="Zhou C."/>
            <person name="Zhu D."/>
            <person name="Lee S."/>
            <person name="Bess C."/>
            <person name="Blankenburg K."/>
            <person name="Forbes L."/>
            <person name="Fu Q."/>
            <person name="Gubbala S."/>
            <person name="Hirani K."/>
            <person name="Jayaseelan J.C."/>
            <person name="Lara F."/>
            <person name="Munidasa M."/>
            <person name="Palculict T."/>
            <person name="Patil S."/>
            <person name="Pu L.-L."/>
            <person name="Saada N."/>
            <person name="Tang L."/>
            <person name="Weissenberger G."/>
            <person name="Zhu Y."/>
            <person name="Hemphill L."/>
            <person name="Shang Y."/>
            <person name="Youmans B."/>
            <person name="Ayvaz T."/>
            <person name="Ross M."/>
            <person name="Santibanez J."/>
            <person name="Aqrawi P."/>
            <person name="Gross S."/>
            <person name="Joshi V."/>
            <person name="Fowler G."/>
            <person name="Nazareth L."/>
            <person name="Reid J."/>
            <person name="Worley K."/>
            <person name="Petrosino J."/>
            <person name="Highlander S."/>
            <person name="Gibbs R."/>
        </authorList>
    </citation>
    <scope>NUCLEOTIDE SEQUENCE [LARGE SCALE GENOMIC DNA]</scope>
    <source>
        <strain evidence="1">ATCC 35239</strain>
    </source>
</reference>
<dbReference type="Proteomes" id="UP000003045">
    <property type="component" value="Unassembled WGS sequence"/>
</dbReference>
<keyword evidence="1" id="KW-0378">Hydrolase</keyword>
<evidence type="ECO:0000313" key="2">
    <source>
        <dbReference type="Proteomes" id="UP000003045"/>
    </source>
</evidence>
<dbReference type="GO" id="GO:0030288">
    <property type="term" value="C:outer membrane-bounded periplasmic space"/>
    <property type="evidence" value="ECO:0007669"/>
    <property type="project" value="TreeGrafter"/>
</dbReference>
<evidence type="ECO:0000313" key="1">
    <source>
        <dbReference type="EMBL" id="EFM46750.1"/>
    </source>
</evidence>
<accession>E0QNK4</accession>
<name>E0QNK4_9ACTO</name>
<organism evidence="1 2">
    <name type="scientific">Mobiluncus mulieris ATCC 35239</name>
    <dbReference type="NCBI Taxonomy" id="871571"/>
    <lineage>
        <taxon>Bacteria</taxon>
        <taxon>Bacillati</taxon>
        <taxon>Actinomycetota</taxon>
        <taxon>Actinomycetes</taxon>
        <taxon>Actinomycetales</taxon>
        <taxon>Actinomycetaceae</taxon>
        <taxon>Mobiluncus</taxon>
    </lineage>
</organism>
<dbReference type="HOGENOM" id="CLU_1345745_0_0_11"/>
<dbReference type="EMBL" id="AEET01000013">
    <property type="protein sequence ID" value="EFM46750.1"/>
    <property type="molecule type" value="Genomic_DNA"/>
</dbReference>
<keyword evidence="2" id="KW-1185">Reference proteome</keyword>
<dbReference type="STRING" id="871571.HMPREF0580_0468"/>